<comment type="caution">
    <text evidence="1">The sequence shown here is derived from an EMBL/GenBank/DDBJ whole genome shotgun (WGS) entry which is preliminary data.</text>
</comment>
<evidence type="ECO:0000313" key="2">
    <source>
        <dbReference type="Proteomes" id="UP000305401"/>
    </source>
</evidence>
<accession>A0AC61S4A9</accession>
<organism evidence="1 2">
    <name type="scientific">Muribaculum caecicola</name>
    <dbReference type="NCBI Taxonomy" id="3038144"/>
    <lineage>
        <taxon>Bacteria</taxon>
        <taxon>Pseudomonadati</taxon>
        <taxon>Bacteroidota</taxon>
        <taxon>Bacteroidia</taxon>
        <taxon>Bacteroidales</taxon>
        <taxon>Muribaculaceae</taxon>
        <taxon>Muribaculum</taxon>
    </lineage>
</organism>
<sequence length="992" mass="111630">MYNKLQKTIIGLWAVLSVSAAAQVNSPAYDGYAARARGMNVTDNYQGSLDQLRIGGLDDDGWMAGGELLLKAYDELNMGRTSAARNCFERYMEVCPASVRRVEVRVALADCDFYDGAYEKALVGYDAVLSAALDNGLRQDMCYKIAYCQMMLGRDSEAASGFERLAGISSRYAGAARFYQGYLFYRRGDYVQAKRMFESVDRSTPPGRDACYYMAQIAYKEGDYQQALQQARDILSGGGQYMAEMNRIAGESEFNLGNTDEARRYLDEYMRLEPDMMPSAAYILGTMAYGRHDYAEAVRLLSPVTKKCDNAMGQSAYLYIGQSLLAQGDNSAAMLALEKASRMDYDNKARETAMYNYAVARMDGGRTPFGSSVALLETFLRQYPASQYAPKVQEYLVSGYMTDNNYDKALESINRIKRPSEPILAAKQQVLYELGARDLASKRVKQALARFEESQSLGRYNSRLATECDLWIGDCNYRLGEYAKASKALESYLRRGNPSGYNRMVAYYDLGYSRYGERRYNDARANFMKVAADSEAGAELRADAYNRIADCYYYASDFDSAAEYYDKALQENPSAGDYALFQKSLMRGLERDHNGKIGLLDEMMRRYPRSGLMPSALLEKADSQIALRQTAGALSTYERLVGSYGATQQGRQGRLQMAITLMSEGNRRKAVDTYKKVITNYPTSEEARVAADDLKRIYADEGRLDEYVRFIGSVPQAPKLEVEEADELTFQSAEKVYIQQGDTDRLARYVDNYPDGRYMPQALGYLSASAWENADKDKAMQYSRRLVDNYPDSEEAEDALAIKGNIELEHGDGESALATFRQLEKRASAGRNILAAQVGIMRVSRDMGNYKAMIEAADRILGSTLVSPAQKTEATYLRAYAQHQTGQSDKAVAAWESLAKNTDELYGAQSAYYLAQYEFDNGQLKKARRRIEKFIDANTPHQYWLARGYILLSDILRKQGSDFEADEYLKSLKENYPGDEADIFQMIDQRLK</sequence>
<protein>
    <submittedName>
        <fullName evidence="1">Tetratricopeptide repeat protein</fullName>
    </submittedName>
</protein>
<gene>
    <name evidence="1" type="ORF">E5990_08095</name>
</gene>
<dbReference type="Proteomes" id="UP000305401">
    <property type="component" value="Unassembled WGS sequence"/>
</dbReference>
<dbReference type="EMBL" id="SSTG01000104">
    <property type="protein sequence ID" value="THG46820.1"/>
    <property type="molecule type" value="Genomic_DNA"/>
</dbReference>
<keyword evidence="2" id="KW-1185">Reference proteome</keyword>
<proteinExistence type="predicted"/>
<evidence type="ECO:0000313" key="1">
    <source>
        <dbReference type="EMBL" id="THG46820.1"/>
    </source>
</evidence>
<reference evidence="1" key="1">
    <citation type="submission" date="2019-04" db="EMBL/GenBank/DDBJ databases">
        <title>Microbes associate with the intestines of laboratory mice.</title>
        <authorList>
            <person name="Navarre W."/>
            <person name="Wong E."/>
            <person name="Huang K.C."/>
            <person name="Tropini C."/>
            <person name="Ng K."/>
            <person name="Yu B."/>
        </authorList>
    </citation>
    <scope>NUCLEOTIDE SEQUENCE</scope>
    <source>
        <strain evidence="1">NM86_A22</strain>
    </source>
</reference>
<name>A0AC61S4A9_9BACT</name>